<accession>A0A076EMX9</accession>
<dbReference type="PANTHER" id="PTHR42760">
    <property type="entry name" value="SHORT-CHAIN DEHYDROGENASES/REDUCTASES FAMILY MEMBER"/>
    <property type="match status" value="1"/>
</dbReference>
<dbReference type="InterPro" id="IPR002347">
    <property type="entry name" value="SDR_fam"/>
</dbReference>
<dbReference type="PRINTS" id="PR00080">
    <property type="entry name" value="SDRFAMILY"/>
</dbReference>
<dbReference type="CDD" id="cd05233">
    <property type="entry name" value="SDR_c"/>
    <property type="match status" value="1"/>
</dbReference>
<comment type="similarity">
    <text evidence="1">Belongs to the short-chain dehydrogenases/reductases (SDR) family.</text>
</comment>
<dbReference type="Gene3D" id="3.40.50.720">
    <property type="entry name" value="NAD(P)-binding Rossmann-like Domain"/>
    <property type="match status" value="1"/>
</dbReference>
<dbReference type="FunFam" id="3.40.50.720:FF:000084">
    <property type="entry name" value="Short-chain dehydrogenase reductase"/>
    <property type="match status" value="1"/>
</dbReference>
<dbReference type="Proteomes" id="UP000028488">
    <property type="component" value="Chromosome"/>
</dbReference>
<evidence type="ECO:0000313" key="3">
    <source>
        <dbReference type="EMBL" id="AII06618.1"/>
    </source>
</evidence>
<dbReference type="GO" id="GO:0016616">
    <property type="term" value="F:oxidoreductase activity, acting on the CH-OH group of donors, NAD or NADP as acceptor"/>
    <property type="evidence" value="ECO:0007669"/>
    <property type="project" value="TreeGrafter"/>
</dbReference>
<dbReference type="PANTHER" id="PTHR42760:SF133">
    <property type="entry name" value="3-OXOACYL-[ACYL-CARRIER-PROTEIN] REDUCTASE"/>
    <property type="match status" value="1"/>
</dbReference>
<dbReference type="InterPro" id="IPR036291">
    <property type="entry name" value="NAD(P)-bd_dom_sf"/>
</dbReference>
<name>A0A076EMX9_RHOOP</name>
<dbReference type="Pfam" id="PF13561">
    <property type="entry name" value="adh_short_C2"/>
    <property type="match status" value="1"/>
</dbReference>
<proteinExistence type="inferred from homology"/>
<evidence type="ECO:0000313" key="4">
    <source>
        <dbReference type="Proteomes" id="UP000028488"/>
    </source>
</evidence>
<dbReference type="AlphaFoldDB" id="A0A076EMX9"/>
<sequence>MSPAAIPSVRLDDRVALITGAARGMGAAHARTLASRGAELIIADLDVAELSAVAEGIRDSTGRRVECLELDVTAPDAGERVVAVANDTWGRLDILVHNAGIMHDWKTLDETPVENLRPYLAVNVLGPYAITRAATPLLARSAAPRVIFISSQWGQVPDGHSYGYMVSKTAQLGLMKALSSELVSQKILVNAVAPGAIHTRMVPDDVYAEELAAVPLGRLGDAHEIAAAVAFLASDGAAFITGQTLAVNGGALVVGA</sequence>
<dbReference type="RefSeq" id="WP_037242227.1">
    <property type="nucleotide sequence ID" value="NZ_CP008947.1"/>
</dbReference>
<evidence type="ECO:0000256" key="2">
    <source>
        <dbReference type="ARBA" id="ARBA00023002"/>
    </source>
</evidence>
<reference evidence="3 4" key="1">
    <citation type="submission" date="2014-07" db="EMBL/GenBank/DDBJ databases">
        <title>Genome Sequence of Rhodococcus opacus Strain R7, a Biodegrader of Mono- and Polycyclic Aromatic Hydrocarbons.</title>
        <authorList>
            <person name="Di Gennaro P."/>
            <person name="Zampolli J."/>
            <person name="Presti I."/>
            <person name="Cappelletti M."/>
            <person name="D'Ursi P."/>
            <person name="Orro A."/>
            <person name="Mezzelani A."/>
            <person name="Milanesi L."/>
        </authorList>
    </citation>
    <scope>NUCLEOTIDE SEQUENCE [LARGE SCALE GENOMIC DNA]</scope>
    <source>
        <strain evidence="3 4">R7</strain>
    </source>
</reference>
<dbReference type="SUPFAM" id="SSF51735">
    <property type="entry name" value="NAD(P)-binding Rossmann-fold domains"/>
    <property type="match status" value="1"/>
</dbReference>
<gene>
    <name evidence="3" type="ORF">EP51_19085</name>
</gene>
<dbReference type="EMBL" id="CP008947">
    <property type="protein sequence ID" value="AII06618.1"/>
    <property type="molecule type" value="Genomic_DNA"/>
</dbReference>
<evidence type="ECO:0000256" key="1">
    <source>
        <dbReference type="ARBA" id="ARBA00006484"/>
    </source>
</evidence>
<protein>
    <submittedName>
        <fullName evidence="3">3-oxoacyl-ACP reductase</fullName>
    </submittedName>
</protein>
<dbReference type="eggNOG" id="COG1028">
    <property type="taxonomic scope" value="Bacteria"/>
</dbReference>
<dbReference type="PRINTS" id="PR00081">
    <property type="entry name" value="GDHRDH"/>
</dbReference>
<organism evidence="3 4">
    <name type="scientific">Rhodococcus opacus</name>
    <name type="common">Nocardia opaca</name>
    <dbReference type="NCBI Taxonomy" id="37919"/>
    <lineage>
        <taxon>Bacteria</taxon>
        <taxon>Bacillati</taxon>
        <taxon>Actinomycetota</taxon>
        <taxon>Actinomycetes</taxon>
        <taxon>Mycobacteriales</taxon>
        <taxon>Nocardiaceae</taxon>
        <taxon>Rhodococcus</taxon>
    </lineage>
</organism>
<keyword evidence="2" id="KW-0560">Oxidoreductase</keyword>